<feature type="region of interest" description="Disordered" evidence="2">
    <location>
        <begin position="383"/>
        <end position="420"/>
    </location>
</feature>
<dbReference type="InterPro" id="IPR057666">
    <property type="entry name" value="DrpA_SLOG"/>
</dbReference>
<reference evidence="4" key="1">
    <citation type="submission" date="2020-12" db="EMBL/GenBank/DDBJ databases">
        <title>Genomic characterization of non-nitrogen-fixing Frankia strains.</title>
        <authorList>
            <person name="Carlos-Shanley C."/>
            <person name="Guerra T."/>
            <person name="Hahn D."/>
        </authorList>
    </citation>
    <scope>NUCLEOTIDE SEQUENCE</scope>
    <source>
        <strain evidence="4">CN6</strain>
    </source>
</reference>
<protein>
    <submittedName>
        <fullName evidence="4">DNA-protecting protein DprA</fullName>
    </submittedName>
</protein>
<evidence type="ECO:0000259" key="3">
    <source>
        <dbReference type="Pfam" id="PF02481"/>
    </source>
</evidence>
<name>A0A937UQV6_9ACTN</name>
<evidence type="ECO:0000313" key="4">
    <source>
        <dbReference type="EMBL" id="MBL7628650.1"/>
    </source>
</evidence>
<organism evidence="4 5">
    <name type="scientific">Frankia nepalensis</name>
    <dbReference type="NCBI Taxonomy" id="1836974"/>
    <lineage>
        <taxon>Bacteria</taxon>
        <taxon>Bacillati</taxon>
        <taxon>Actinomycetota</taxon>
        <taxon>Actinomycetes</taxon>
        <taxon>Frankiales</taxon>
        <taxon>Frankiaceae</taxon>
        <taxon>Frankia</taxon>
    </lineage>
</organism>
<keyword evidence="5" id="KW-1185">Reference proteome</keyword>
<dbReference type="PANTHER" id="PTHR43022:SF1">
    <property type="entry name" value="PROTEIN SMF"/>
    <property type="match status" value="1"/>
</dbReference>
<dbReference type="SUPFAM" id="SSF46785">
    <property type="entry name" value="Winged helix' DNA-binding domain"/>
    <property type="match status" value="1"/>
</dbReference>
<dbReference type="InterPro" id="IPR036390">
    <property type="entry name" value="WH_DNA-bd_sf"/>
</dbReference>
<comment type="caution">
    <text evidence="4">The sequence shown here is derived from an EMBL/GenBank/DDBJ whole genome shotgun (WGS) entry which is preliminary data.</text>
</comment>
<dbReference type="EMBL" id="JAEACQ010000193">
    <property type="protein sequence ID" value="MBL7628650.1"/>
    <property type="molecule type" value="Genomic_DNA"/>
</dbReference>
<accession>A0A937UQV6</accession>
<feature type="domain" description="Smf/DprA SLOG" evidence="3">
    <location>
        <begin position="87"/>
        <end position="293"/>
    </location>
</feature>
<proteinExistence type="inferred from homology"/>
<dbReference type="AlphaFoldDB" id="A0A937UQV6"/>
<dbReference type="Gene3D" id="3.40.50.450">
    <property type="match status" value="1"/>
</dbReference>
<dbReference type="Proteomes" id="UP000604475">
    <property type="component" value="Unassembled WGS sequence"/>
</dbReference>
<dbReference type="SUPFAM" id="SSF102405">
    <property type="entry name" value="MCP/YpsA-like"/>
    <property type="match status" value="1"/>
</dbReference>
<sequence>MNAVAVPGQPDRPGQAAPAVETPADESPERLARAALSHLVGYGNTRLAQLLRTHGPAEAWDRVRADHPDIEPRRDLDRLHQAGGWLLCPGDPGWPPGLDGLARAAEAAEPEYGAPLALWIRGDADLTDGHRWGVAVVGSRAATAYGLHVAGELGCSLAERDWTVVSGAAFGIDAAAHRGALAGGGRTVAVLACGVDVPYPVAHARLLDDIRDHGLLVSEVPPGSPPLRRRFLIRNRLIAALTRGTVLVEAGPRSGALSTARHARRLGRALMVVPGPVTSAMSAGCHRLLRDHREECALVTDALDVEEEIGPVGRAVRPATGQPAGPRDDLPAVVRALLDAMPARGTVGVAVLAARIGQRPRDVLALLGPLAGEGLVEARPDGYRLTALGRQPARRPTPPKRAGEPNGQEDGLFPAREVRP</sequence>
<evidence type="ECO:0000313" key="5">
    <source>
        <dbReference type="Proteomes" id="UP000604475"/>
    </source>
</evidence>
<gene>
    <name evidence="4" type="primary">dprA</name>
    <name evidence="4" type="ORF">I7412_16115</name>
</gene>
<evidence type="ECO:0000256" key="1">
    <source>
        <dbReference type="ARBA" id="ARBA00006525"/>
    </source>
</evidence>
<dbReference type="InterPro" id="IPR003488">
    <property type="entry name" value="DprA"/>
</dbReference>
<dbReference type="GO" id="GO:0009294">
    <property type="term" value="P:DNA-mediated transformation"/>
    <property type="evidence" value="ECO:0007669"/>
    <property type="project" value="InterPro"/>
</dbReference>
<comment type="similarity">
    <text evidence="1">Belongs to the DprA/Smf family.</text>
</comment>
<dbReference type="PANTHER" id="PTHR43022">
    <property type="entry name" value="PROTEIN SMF"/>
    <property type="match status" value="1"/>
</dbReference>
<dbReference type="Pfam" id="PF02481">
    <property type="entry name" value="DNA_processg_A"/>
    <property type="match status" value="1"/>
</dbReference>
<feature type="region of interest" description="Disordered" evidence="2">
    <location>
        <begin position="1"/>
        <end position="28"/>
    </location>
</feature>
<dbReference type="NCBIfam" id="TIGR00732">
    <property type="entry name" value="dprA"/>
    <property type="match status" value="1"/>
</dbReference>
<dbReference type="RefSeq" id="WP_203002102.1">
    <property type="nucleotide sequence ID" value="NZ_JADWYU010000103.1"/>
</dbReference>
<evidence type="ECO:0000256" key="2">
    <source>
        <dbReference type="SAM" id="MobiDB-lite"/>
    </source>
</evidence>